<evidence type="ECO:0000313" key="3">
    <source>
        <dbReference type="Proteomes" id="UP001526426"/>
    </source>
</evidence>
<reference evidence="2 3" key="1">
    <citation type="submission" date="2021-08" db="EMBL/GenBank/DDBJ databases">
        <title>Draft genome sequence of Spirulina subsalsa with high tolerance to salinity and hype-accumulation of phycocyanin.</title>
        <authorList>
            <person name="Pei H."/>
            <person name="Jiang L."/>
        </authorList>
    </citation>
    <scope>NUCLEOTIDE SEQUENCE [LARGE SCALE GENOMIC DNA]</scope>
    <source>
        <strain evidence="2 3">FACHB-351</strain>
    </source>
</reference>
<dbReference type="EMBL" id="JAIHOM010000015">
    <property type="protein sequence ID" value="MCW6035546.1"/>
    <property type="molecule type" value="Genomic_DNA"/>
</dbReference>
<dbReference type="CDD" id="cd01828">
    <property type="entry name" value="sialate_O-acetylesterase_like2"/>
    <property type="match status" value="1"/>
</dbReference>
<name>A0ABT3L215_9CYAN</name>
<dbReference type="SUPFAM" id="SSF52266">
    <property type="entry name" value="SGNH hydrolase"/>
    <property type="match status" value="1"/>
</dbReference>
<dbReference type="InterPro" id="IPR051532">
    <property type="entry name" value="Ester_Hydrolysis_Enzymes"/>
</dbReference>
<dbReference type="InterPro" id="IPR036514">
    <property type="entry name" value="SGNH_hydro_sf"/>
</dbReference>
<proteinExistence type="predicted"/>
<feature type="domain" description="SGNH hydrolase-type esterase" evidence="1">
    <location>
        <begin position="111"/>
        <end position="259"/>
    </location>
</feature>
<comment type="caution">
    <text evidence="2">The sequence shown here is derived from an EMBL/GenBank/DDBJ whole genome shotgun (WGS) entry which is preliminary data.</text>
</comment>
<evidence type="ECO:0000259" key="1">
    <source>
        <dbReference type="Pfam" id="PF13472"/>
    </source>
</evidence>
<gene>
    <name evidence="2" type="ORF">K4A83_04555</name>
</gene>
<sequence length="278" mass="31202">MSAQFKRYSQLSLFSLAANGLLLLVLGLLWQRDGAVSEVALASFSGASMQLLAKTPIPSDVGQQHKLNYQQWVDLLGQEAAVIADKRPENLAILLGDSITLWFSKDYLPGNYTWLNQGISGENTVGLLRRLNLLDTTQPQVIYVMIGINDILRGTGDETILANHRLIVSHLKRSHPRSRIVLQSILPHSAEQATWEGRDRLLKIPNQRIRNLNRQLEAIAKNEQIYFLDLYPLFADAQGNLKIELSTDGLHLNGEGYKVWSTALQIFNQVTHQRTAGR</sequence>
<dbReference type="RefSeq" id="WP_265263243.1">
    <property type="nucleotide sequence ID" value="NZ_JAIHOM010000015.1"/>
</dbReference>
<protein>
    <submittedName>
        <fullName evidence="2">Lysophospholipase</fullName>
    </submittedName>
</protein>
<accession>A0ABT3L215</accession>
<dbReference type="PANTHER" id="PTHR30383:SF5">
    <property type="entry name" value="SGNH HYDROLASE-TYPE ESTERASE DOMAIN-CONTAINING PROTEIN"/>
    <property type="match status" value="1"/>
</dbReference>
<organism evidence="2 3">
    <name type="scientific">Spirulina subsalsa FACHB-351</name>
    <dbReference type="NCBI Taxonomy" id="234711"/>
    <lineage>
        <taxon>Bacteria</taxon>
        <taxon>Bacillati</taxon>
        <taxon>Cyanobacteriota</taxon>
        <taxon>Cyanophyceae</taxon>
        <taxon>Spirulinales</taxon>
        <taxon>Spirulinaceae</taxon>
        <taxon>Spirulina</taxon>
    </lineage>
</organism>
<dbReference type="Proteomes" id="UP001526426">
    <property type="component" value="Unassembled WGS sequence"/>
</dbReference>
<evidence type="ECO:0000313" key="2">
    <source>
        <dbReference type="EMBL" id="MCW6035546.1"/>
    </source>
</evidence>
<keyword evidence="3" id="KW-1185">Reference proteome</keyword>
<dbReference type="Gene3D" id="3.40.50.1110">
    <property type="entry name" value="SGNH hydrolase"/>
    <property type="match status" value="1"/>
</dbReference>
<dbReference type="InterPro" id="IPR013830">
    <property type="entry name" value="SGNH_hydro"/>
</dbReference>
<dbReference type="Pfam" id="PF13472">
    <property type="entry name" value="Lipase_GDSL_2"/>
    <property type="match status" value="1"/>
</dbReference>
<dbReference type="PANTHER" id="PTHR30383">
    <property type="entry name" value="THIOESTERASE 1/PROTEASE 1/LYSOPHOSPHOLIPASE L1"/>
    <property type="match status" value="1"/>
</dbReference>